<evidence type="ECO:0000256" key="1">
    <source>
        <dbReference type="SAM" id="Phobius"/>
    </source>
</evidence>
<dbReference type="EMBL" id="CAJNOH010009560">
    <property type="protein sequence ID" value="CAF1500198.1"/>
    <property type="molecule type" value="Genomic_DNA"/>
</dbReference>
<evidence type="ECO:0000313" key="3">
    <source>
        <dbReference type="EMBL" id="CAF1654860.1"/>
    </source>
</evidence>
<feature type="transmembrane region" description="Helical" evidence="1">
    <location>
        <begin position="6"/>
        <end position="26"/>
    </location>
</feature>
<keyword evidence="1" id="KW-0472">Membrane</keyword>
<protein>
    <submittedName>
        <fullName evidence="2">Uncharacterized protein</fullName>
    </submittedName>
</protein>
<dbReference type="Proteomes" id="UP000663870">
    <property type="component" value="Unassembled WGS sequence"/>
</dbReference>
<dbReference type="EMBL" id="CAJNOL010011345">
    <property type="protein sequence ID" value="CAF1654860.1"/>
    <property type="molecule type" value="Genomic_DNA"/>
</dbReference>
<proteinExistence type="predicted"/>
<accession>A0A815T9R4</accession>
<feature type="non-terminal residue" evidence="2">
    <location>
        <position position="1"/>
    </location>
</feature>
<keyword evidence="1" id="KW-1133">Transmembrane helix</keyword>
<keyword evidence="1" id="KW-0812">Transmembrane</keyword>
<gene>
    <name evidence="3" type="ORF">JXQ802_LOCUS55118</name>
    <name evidence="2" type="ORF">PYM288_LOCUS38604</name>
</gene>
<name>A0A815T9R4_9BILA</name>
<evidence type="ECO:0000313" key="2">
    <source>
        <dbReference type="EMBL" id="CAF1500198.1"/>
    </source>
</evidence>
<dbReference type="Proteomes" id="UP000663854">
    <property type="component" value="Unassembled WGS sequence"/>
</dbReference>
<dbReference type="AlphaFoldDB" id="A0A815T9R4"/>
<sequence length="106" mass="11335">MQRYYVAFVISYVMIVCIASNSSQVLRLNAKSAGASGAMKQVAQVLNVSVPANWADYMSSTTTDGSVGQAEVGISTLATVMASWLIPEEFRDQAVRNVKTLIIAAT</sequence>
<organism evidence="2 4">
    <name type="scientific">Rotaria sordida</name>
    <dbReference type="NCBI Taxonomy" id="392033"/>
    <lineage>
        <taxon>Eukaryota</taxon>
        <taxon>Metazoa</taxon>
        <taxon>Spiralia</taxon>
        <taxon>Gnathifera</taxon>
        <taxon>Rotifera</taxon>
        <taxon>Eurotatoria</taxon>
        <taxon>Bdelloidea</taxon>
        <taxon>Philodinida</taxon>
        <taxon>Philodinidae</taxon>
        <taxon>Rotaria</taxon>
    </lineage>
</organism>
<evidence type="ECO:0000313" key="4">
    <source>
        <dbReference type="Proteomes" id="UP000663854"/>
    </source>
</evidence>
<keyword evidence="5" id="KW-1185">Reference proteome</keyword>
<evidence type="ECO:0000313" key="5">
    <source>
        <dbReference type="Proteomes" id="UP000663870"/>
    </source>
</evidence>
<comment type="caution">
    <text evidence="2">The sequence shown here is derived from an EMBL/GenBank/DDBJ whole genome shotgun (WGS) entry which is preliminary data.</text>
</comment>
<reference evidence="2" key="1">
    <citation type="submission" date="2021-02" db="EMBL/GenBank/DDBJ databases">
        <authorList>
            <person name="Nowell W R."/>
        </authorList>
    </citation>
    <scope>NUCLEOTIDE SEQUENCE</scope>
</reference>